<comment type="caution">
    <text evidence="2">The sequence shown here is derived from an EMBL/GenBank/DDBJ whole genome shotgun (WGS) entry which is preliminary data.</text>
</comment>
<proteinExistence type="predicted"/>
<name>A0A1V9YQJ9_ACHHY</name>
<sequence>MPAPPTTPQNLAQTGTPPPTSTNQRQGGHPPRNPRVQANQGSNGPRRKAKTPTIDLTVPEGTSLRSFRSAGMHPVSDDTLDSLEHLARDFVSNPADIEQYVATIIIRDAAPAFKHRIEIGSYYRALKEDVLRYRFSKYNQGPFWHALRNTVTIIKDSPTSIYLAVADKATSDKIAGRSFILDIETANAMPELTVPSHSPYDDKYYITFDSVPDHHLQTALVKWFALRTNALLTAYNPSRLDDFRGGKFRIVFRTKEVPAILRLTETTALREVTVVDEKLGEEVTLVFRHKLTYLNKTVPPSIAGRWAEAEARRSSTSLGDQPLGQTTPSPPTAASPTSEVPIVAHAALPASLSDFPQHSTAQQAAAGLNTTNLPATNAAEPASQPTASQPRTLLSTPAQSGTPMYFIQDRPDMFYTPTLDEIPTANAFTILRDDEEVDETEEDDEMADERAATPRQIKIRHGATKKRPNRKHGDPKHMEKLAQRPTKKAVQDIAARVQVAPTPMTIIEQMMAEPHATLAMIDQNPDAARMATHAHMLWREISKQTPGPLRLAALSRMVNEAPTTTKDSISVTQALVPDAARRMALTDVAAFDLFVITYIPDLYFTDDCFAAWTGAPPLRTRSHHDWADESLEKLVQLPEFRAAIADRQISPYYQGVLERFSEAATTRTARAAPAARAVEPHQN</sequence>
<feature type="region of interest" description="Disordered" evidence="1">
    <location>
        <begin position="462"/>
        <end position="488"/>
    </location>
</feature>
<evidence type="ECO:0000256" key="1">
    <source>
        <dbReference type="SAM" id="MobiDB-lite"/>
    </source>
</evidence>
<evidence type="ECO:0000313" key="3">
    <source>
        <dbReference type="Proteomes" id="UP000243579"/>
    </source>
</evidence>
<dbReference type="OrthoDB" id="10582413at2759"/>
<feature type="compositionally biased region" description="Polar residues" evidence="1">
    <location>
        <begin position="314"/>
        <end position="325"/>
    </location>
</feature>
<dbReference type="AlphaFoldDB" id="A0A1V9YQJ9"/>
<feature type="region of interest" description="Disordered" evidence="1">
    <location>
        <begin position="307"/>
        <end position="337"/>
    </location>
</feature>
<feature type="region of interest" description="Disordered" evidence="1">
    <location>
        <begin position="373"/>
        <end position="401"/>
    </location>
</feature>
<dbReference type="EMBL" id="JNBR01001419">
    <property type="protein sequence ID" value="OQR87927.1"/>
    <property type="molecule type" value="Genomic_DNA"/>
</dbReference>
<keyword evidence="3" id="KW-1185">Reference proteome</keyword>
<gene>
    <name evidence="2" type="ORF">ACHHYP_07833</name>
</gene>
<organism evidence="2 3">
    <name type="scientific">Achlya hypogyna</name>
    <name type="common">Oomycete</name>
    <name type="synonym">Protoachlya hypogyna</name>
    <dbReference type="NCBI Taxonomy" id="1202772"/>
    <lineage>
        <taxon>Eukaryota</taxon>
        <taxon>Sar</taxon>
        <taxon>Stramenopiles</taxon>
        <taxon>Oomycota</taxon>
        <taxon>Saprolegniomycetes</taxon>
        <taxon>Saprolegniales</taxon>
        <taxon>Achlyaceae</taxon>
        <taxon>Achlya</taxon>
    </lineage>
</organism>
<feature type="region of interest" description="Disordered" evidence="1">
    <location>
        <begin position="1"/>
        <end position="54"/>
    </location>
</feature>
<accession>A0A1V9YQJ9</accession>
<protein>
    <submittedName>
        <fullName evidence="2">Uncharacterized protein</fullName>
    </submittedName>
</protein>
<evidence type="ECO:0000313" key="2">
    <source>
        <dbReference type="EMBL" id="OQR87927.1"/>
    </source>
</evidence>
<feature type="compositionally biased region" description="Polar residues" evidence="1">
    <location>
        <begin position="8"/>
        <end position="26"/>
    </location>
</feature>
<feature type="compositionally biased region" description="Polar residues" evidence="1">
    <location>
        <begin position="383"/>
        <end position="401"/>
    </location>
</feature>
<feature type="compositionally biased region" description="Basic and acidic residues" evidence="1">
    <location>
        <begin position="471"/>
        <end position="482"/>
    </location>
</feature>
<reference evidence="2 3" key="1">
    <citation type="journal article" date="2014" name="Genome Biol. Evol.">
        <title>The secreted proteins of Achlya hypogyna and Thraustotheca clavata identify the ancestral oomycete secretome and reveal gene acquisitions by horizontal gene transfer.</title>
        <authorList>
            <person name="Misner I."/>
            <person name="Blouin N."/>
            <person name="Leonard G."/>
            <person name="Richards T.A."/>
            <person name="Lane C.E."/>
        </authorList>
    </citation>
    <scope>NUCLEOTIDE SEQUENCE [LARGE SCALE GENOMIC DNA]</scope>
    <source>
        <strain evidence="2 3">ATCC 48635</strain>
    </source>
</reference>
<dbReference type="Proteomes" id="UP000243579">
    <property type="component" value="Unassembled WGS sequence"/>
</dbReference>